<dbReference type="GO" id="GO:0031625">
    <property type="term" value="F:ubiquitin protein ligase binding"/>
    <property type="evidence" value="ECO:0007669"/>
    <property type="project" value="TreeGrafter"/>
</dbReference>
<feature type="compositionally biased region" description="Basic and acidic residues" evidence="2">
    <location>
        <begin position="690"/>
        <end position="701"/>
    </location>
</feature>
<dbReference type="PANTHER" id="PTHR11188">
    <property type="entry name" value="ARRESTIN DOMAIN CONTAINING PROTEIN"/>
    <property type="match status" value="1"/>
</dbReference>
<dbReference type="EMBL" id="CP031387">
    <property type="protein sequence ID" value="QPG99726.1"/>
    <property type="molecule type" value="Genomic_DNA"/>
</dbReference>
<keyword evidence="5" id="KW-1185">Reference proteome</keyword>
<feature type="domain" description="Arrestin C-terminal-like" evidence="3">
    <location>
        <begin position="366"/>
        <end position="539"/>
    </location>
</feature>
<evidence type="ECO:0000313" key="5">
    <source>
        <dbReference type="Proteomes" id="UP000594364"/>
    </source>
</evidence>
<dbReference type="GO" id="GO:0030674">
    <property type="term" value="F:protein-macromolecule adaptor activity"/>
    <property type="evidence" value="ECO:0007669"/>
    <property type="project" value="TreeGrafter"/>
</dbReference>
<feature type="region of interest" description="Disordered" evidence="2">
    <location>
        <begin position="288"/>
        <end position="342"/>
    </location>
</feature>
<dbReference type="InterPro" id="IPR050357">
    <property type="entry name" value="Arrestin_domain-protein"/>
</dbReference>
<dbReference type="OrthoDB" id="7785529at2759"/>
<feature type="region of interest" description="Disordered" evidence="2">
    <location>
        <begin position="1"/>
        <end position="43"/>
    </location>
</feature>
<dbReference type="Pfam" id="PF00339">
    <property type="entry name" value="Arrestin_N"/>
    <property type="match status" value="1"/>
</dbReference>
<dbReference type="PANTHER" id="PTHR11188:SF161">
    <property type="entry name" value="PH-RESPONSE REGULATOR PROTEIN PALF_RIM8"/>
    <property type="match status" value="1"/>
</dbReference>
<evidence type="ECO:0000313" key="4">
    <source>
        <dbReference type="EMBL" id="QPG99726.1"/>
    </source>
</evidence>
<dbReference type="Gene3D" id="2.60.40.640">
    <property type="match status" value="1"/>
</dbReference>
<dbReference type="InterPro" id="IPR014752">
    <property type="entry name" value="Arrestin-like_C"/>
</dbReference>
<evidence type="ECO:0000259" key="3">
    <source>
        <dbReference type="SMART" id="SM01017"/>
    </source>
</evidence>
<sequence>MPPDLTVHDAASGQLSRSSSPSPSLRTSAAGGTTAVSPGVTPISDDAAESAAVAAPAKSSPAIATRPSLLSRLRLPLQLQLPLRSRNRHIADFHIRCDEPHKKYSAGDSVRGAVVLAVVKPHRITHLVVALHGYVRVLKDPTSVAKAQSVTTLPRPGSSRRPQHQGNGLTSLFQDEQVLSGEGRMEPGKYEFGFDLIFPDKCLPSSIDFERGTISYTITATLTKPTSMAPTSTCERKVTLVQQIDVGLLSPPRPRTIFLEPISKRARRKKSTLNEKASGPVAQEINDLTSEAESSVITEDSALNRGETSNNAQSEARVCPVPPSDMQSEISGESGRSVSTTSRAEFTQLSHVSSTLTSAAKQQVVDDKTITATIELLKGGCLPGEAVSVRVTVQHIKRVKSMTGVIVTLFRQSKIDTNPPAAIPYQGPRSARRLTKEDPYPRSRTGIGGLSLSSSSSTNVFRKDLDQNAAPLIIDPATLQASVTVSVRVPDDAFPTIKGVPGDMISFKYQAEVIVDLGGRLTTQLSGASSMSRIGTPGSNNAEQNQNLFGNQRGSNIADTSQVRRQKGVISVSVETVVGTIDSARLRQSTKPIAARQRTIRIPEEEEEEEDIIRPEATPPRNRDPAYHHLSPSSSDLDYTTPPPHPADAPQLPWASTGISRNFSQTNGNPRPHAAPSYVPSPEVPNEANMTEKERIRHAETRLLPSQPPAGPSTQVDENDMDDAEDAPRIPRSGPMVPLLDEAEAGPSAPPEDVVDAGRPAEDKQELERRRLLEEASAPPEFPEDMQQQQQQQQRRRRRLAAYASASAPPDEPTAPNLDEEEADNYPGYGAGAGASRAGGAEQLPAYQR</sequence>
<dbReference type="SMART" id="SM01017">
    <property type="entry name" value="Arrestin_C"/>
    <property type="match status" value="1"/>
</dbReference>
<accession>A0A7S9KRS3</accession>
<feature type="region of interest" description="Disordered" evidence="2">
    <location>
        <begin position="146"/>
        <end position="171"/>
    </location>
</feature>
<name>A0A7S9KRS3_EPIFF</name>
<evidence type="ECO:0000256" key="1">
    <source>
        <dbReference type="ARBA" id="ARBA00037950"/>
    </source>
</evidence>
<proteinExistence type="inferred from homology"/>
<feature type="compositionally biased region" description="Polar residues" evidence="2">
    <location>
        <begin position="657"/>
        <end position="669"/>
    </location>
</feature>
<feature type="region of interest" description="Disordered" evidence="2">
    <location>
        <begin position="528"/>
        <end position="562"/>
    </location>
</feature>
<gene>
    <name evidence="4" type="ORF">C2857_002414</name>
</gene>
<organism evidence="4 5">
    <name type="scientific">Epichloe festucae (strain Fl1)</name>
    <dbReference type="NCBI Taxonomy" id="877507"/>
    <lineage>
        <taxon>Eukaryota</taxon>
        <taxon>Fungi</taxon>
        <taxon>Dikarya</taxon>
        <taxon>Ascomycota</taxon>
        <taxon>Pezizomycotina</taxon>
        <taxon>Sordariomycetes</taxon>
        <taxon>Hypocreomycetidae</taxon>
        <taxon>Hypocreales</taxon>
        <taxon>Clavicipitaceae</taxon>
        <taxon>Epichloe</taxon>
    </lineage>
</organism>
<dbReference type="InterPro" id="IPR011021">
    <property type="entry name" value="Arrestin-like_N"/>
</dbReference>
<dbReference type="GO" id="GO:0070086">
    <property type="term" value="P:ubiquitin-dependent endocytosis"/>
    <property type="evidence" value="ECO:0007669"/>
    <property type="project" value="TreeGrafter"/>
</dbReference>
<feature type="compositionally biased region" description="Basic and acidic residues" evidence="2">
    <location>
        <begin position="759"/>
        <end position="774"/>
    </location>
</feature>
<dbReference type="GO" id="GO:0005886">
    <property type="term" value="C:plasma membrane"/>
    <property type="evidence" value="ECO:0007669"/>
    <property type="project" value="TreeGrafter"/>
</dbReference>
<dbReference type="GO" id="GO:0005829">
    <property type="term" value="C:cytosol"/>
    <property type="evidence" value="ECO:0007669"/>
    <property type="project" value="TreeGrafter"/>
</dbReference>
<reference evidence="4 5" key="1">
    <citation type="journal article" date="2018" name="PLoS Genet.">
        <title>Repeat elements organise 3D genome structure and mediate transcription in the filamentous fungus Epichloe festucae.</title>
        <authorList>
            <person name="Winter D.J."/>
            <person name="Ganley A.R.D."/>
            <person name="Young C.A."/>
            <person name="Liachko I."/>
            <person name="Schardl C.L."/>
            <person name="Dupont P.Y."/>
            <person name="Berry D."/>
            <person name="Ram A."/>
            <person name="Scott B."/>
            <person name="Cox M.P."/>
        </authorList>
    </citation>
    <scope>NUCLEOTIDE SEQUENCE [LARGE SCALE GENOMIC DNA]</scope>
    <source>
        <strain evidence="4 5">Fl1</strain>
    </source>
</reference>
<feature type="compositionally biased region" description="Polar residues" evidence="2">
    <location>
        <begin position="288"/>
        <end position="298"/>
    </location>
</feature>
<protein>
    <recommendedName>
        <fullName evidence="3">Arrestin C-terminal-like domain-containing protein</fullName>
    </recommendedName>
</protein>
<dbReference type="Proteomes" id="UP000594364">
    <property type="component" value="Chromosome 3"/>
</dbReference>
<feature type="region of interest" description="Disordered" evidence="2">
    <location>
        <begin position="424"/>
        <end position="451"/>
    </location>
</feature>
<evidence type="ECO:0000256" key="2">
    <source>
        <dbReference type="SAM" id="MobiDB-lite"/>
    </source>
</evidence>
<dbReference type="InterPro" id="IPR014756">
    <property type="entry name" value="Ig_E-set"/>
</dbReference>
<dbReference type="SUPFAM" id="SSF81296">
    <property type="entry name" value="E set domains"/>
    <property type="match status" value="1"/>
</dbReference>
<feature type="region of interest" description="Disordered" evidence="2">
    <location>
        <begin position="590"/>
        <end position="849"/>
    </location>
</feature>
<feature type="compositionally biased region" description="Polar residues" evidence="2">
    <location>
        <begin position="325"/>
        <end position="342"/>
    </location>
</feature>
<comment type="similarity">
    <text evidence="1">Belongs to the arrestin family. PalF/RIM8 subfamily.</text>
</comment>
<feature type="compositionally biased region" description="Low complexity" evidence="2">
    <location>
        <begin position="15"/>
        <end position="26"/>
    </location>
</feature>
<dbReference type="AlphaFoldDB" id="A0A7S9KRS3"/>
<dbReference type="InterPro" id="IPR011022">
    <property type="entry name" value="Arrestin_C-like"/>
</dbReference>